<comment type="cofactor">
    <cofactor evidence="1">
        <name>pyridoxal 5'-phosphate</name>
        <dbReference type="ChEBI" id="CHEBI:597326"/>
    </cofactor>
</comment>
<evidence type="ECO:0000256" key="1">
    <source>
        <dbReference type="ARBA" id="ARBA00001933"/>
    </source>
</evidence>
<dbReference type="PROSITE" id="PS00600">
    <property type="entry name" value="AA_TRANSFER_CLASS_3"/>
    <property type="match status" value="1"/>
</dbReference>
<dbReference type="Gene3D" id="3.90.1150.10">
    <property type="entry name" value="Aspartate Aminotransferase, domain 1"/>
    <property type="match status" value="1"/>
</dbReference>
<dbReference type="PIRSF" id="PIRSF000521">
    <property type="entry name" value="Transaminase_4ab_Lys_Orn"/>
    <property type="match status" value="1"/>
</dbReference>
<dbReference type="GO" id="GO:0034386">
    <property type="term" value="F:4-aminobutyrate:2-oxoglutarate transaminase activity"/>
    <property type="evidence" value="ECO:0007669"/>
    <property type="project" value="InterPro"/>
</dbReference>
<dbReference type="InterPro" id="IPR015421">
    <property type="entry name" value="PyrdxlP-dep_Trfase_major"/>
</dbReference>
<proteinExistence type="inferred from homology"/>
<evidence type="ECO:0000256" key="5">
    <source>
        <dbReference type="ARBA" id="ARBA00022898"/>
    </source>
</evidence>
<evidence type="ECO:0000256" key="4">
    <source>
        <dbReference type="ARBA" id="ARBA00022679"/>
    </source>
</evidence>
<comment type="similarity">
    <text evidence="2 6">Belongs to the class-III pyridoxal-phosphate-dependent aminotransferase family.</text>
</comment>
<evidence type="ECO:0000256" key="2">
    <source>
        <dbReference type="ARBA" id="ARBA00008954"/>
    </source>
</evidence>
<sequence>MKMSNAQLNELKQKYVANGAASPATQFADRAENAIIWDADGNRIIDFAGGIGVLNIGHCHPKVVEAVREQLGRVMHTCQTVIPYEGYVKVAEKLSQLTPVRGHGKVMLVNSGAEALENAVKIARAATGKNNVICFDGGYHGRTFMTMAMNGKVVPYSADFGSMPGNVFRAPYPVPFHGVSEEDAIRGLKMTLKTDANPRDTAAIVIEPVLGEGGFYPAPASFLKAVREICDEHGMLMIVDEVQSGFGRTGKLFAIEHSGVEPDLMTMAKSMAGGMPISAVVGTAEHMDACGPNSLGGTYSGSPVSCAAVLAVLEVFEEEKILEKSQALGEVLGQRFTQWQQRFACVENVRHLGSMAALDLVAADQTPDPELAAAMCKRAREKGLILLSCGLYGNTLRFLMPVTIEGSILEEGLAIVEELLEELTA</sequence>
<dbReference type="PANTHER" id="PTHR11986">
    <property type="entry name" value="AMINOTRANSFERASE CLASS III"/>
    <property type="match status" value="1"/>
</dbReference>
<dbReference type="InterPro" id="IPR015424">
    <property type="entry name" value="PyrdxlP-dep_Trfase"/>
</dbReference>
<dbReference type="Pfam" id="PF00202">
    <property type="entry name" value="Aminotran_3"/>
    <property type="match status" value="1"/>
</dbReference>
<dbReference type="CDD" id="cd00610">
    <property type="entry name" value="OAT_like"/>
    <property type="match status" value="1"/>
</dbReference>
<dbReference type="NCBIfam" id="TIGR00700">
    <property type="entry name" value="GABAtrnsam"/>
    <property type="match status" value="1"/>
</dbReference>
<dbReference type="EMBL" id="AP022843">
    <property type="protein sequence ID" value="BCB08450.1"/>
    <property type="molecule type" value="Genomic_DNA"/>
</dbReference>
<dbReference type="SUPFAM" id="SSF53383">
    <property type="entry name" value="PLP-dependent transferases"/>
    <property type="match status" value="1"/>
</dbReference>
<dbReference type="InterPro" id="IPR004632">
    <property type="entry name" value="4NH2But_aminotransferase_bac"/>
</dbReference>
<accession>A0A6F8U697</accession>
<keyword evidence="8" id="KW-1185">Reference proteome</keyword>
<dbReference type="InterPro" id="IPR015422">
    <property type="entry name" value="PyrdxlP-dep_Trfase_small"/>
</dbReference>
<dbReference type="InterPro" id="IPR005814">
    <property type="entry name" value="Aminotrans_3"/>
</dbReference>
<evidence type="ECO:0000256" key="6">
    <source>
        <dbReference type="RuleBase" id="RU003560"/>
    </source>
</evidence>
<dbReference type="Gene3D" id="3.40.640.10">
    <property type="entry name" value="Type I PLP-dependent aspartate aminotransferase-like (Major domain)"/>
    <property type="match status" value="1"/>
</dbReference>
<organism evidence="7 8">
    <name type="scientific">Halomonas hydrothermalis</name>
    <dbReference type="NCBI Taxonomy" id="115561"/>
    <lineage>
        <taxon>Bacteria</taxon>
        <taxon>Pseudomonadati</taxon>
        <taxon>Pseudomonadota</taxon>
        <taxon>Gammaproteobacteria</taxon>
        <taxon>Oceanospirillales</taxon>
        <taxon>Halomonadaceae</taxon>
        <taxon>Halomonas</taxon>
    </lineage>
</organism>
<gene>
    <name evidence="7" type="primary">davT</name>
    <name evidence="7" type="ORF">HHSLTHF2_23400</name>
</gene>
<keyword evidence="3 7" id="KW-0032">Aminotransferase</keyword>
<evidence type="ECO:0000313" key="8">
    <source>
        <dbReference type="Proteomes" id="UP000502259"/>
    </source>
</evidence>
<dbReference type="GO" id="GO:0030170">
    <property type="term" value="F:pyridoxal phosphate binding"/>
    <property type="evidence" value="ECO:0007669"/>
    <property type="project" value="InterPro"/>
</dbReference>
<dbReference type="InterPro" id="IPR050103">
    <property type="entry name" value="Class-III_PLP-dep_AT"/>
</dbReference>
<keyword evidence="4 7" id="KW-0808">Transferase</keyword>
<dbReference type="GO" id="GO:0042802">
    <property type="term" value="F:identical protein binding"/>
    <property type="evidence" value="ECO:0007669"/>
    <property type="project" value="TreeGrafter"/>
</dbReference>
<evidence type="ECO:0000256" key="3">
    <source>
        <dbReference type="ARBA" id="ARBA00022576"/>
    </source>
</evidence>
<keyword evidence="5 6" id="KW-0663">Pyridoxal phosphate</keyword>
<reference evidence="7 8" key="1">
    <citation type="submission" date="2020-03" db="EMBL/GenBank/DDBJ databases">
        <title>Complete Genome Sequence of Halomonas hydrothermalis Strain Slthf2, Halophilic Bacterium Isolated from Deep-Sea Hydrothermal-Vent Environments.</title>
        <authorList>
            <person name="Takeyama N."/>
            <person name="Huang M."/>
            <person name="Sato K."/>
            <person name="Galipon J."/>
            <person name="Arakawa K."/>
        </authorList>
    </citation>
    <scope>NUCLEOTIDE SEQUENCE [LARGE SCALE GENOMIC DNA]</scope>
    <source>
        <strain evidence="7 8">Slthf2</strain>
    </source>
</reference>
<name>A0A6F8U697_9GAMM</name>
<dbReference type="Proteomes" id="UP000502259">
    <property type="component" value="Chromosome"/>
</dbReference>
<dbReference type="AlphaFoldDB" id="A0A6F8U697"/>
<protein>
    <submittedName>
        <fullName evidence="7">5-aminovalerate aminotransferase DavT</fullName>
    </submittedName>
</protein>
<dbReference type="GO" id="GO:0009448">
    <property type="term" value="P:gamma-aminobutyric acid metabolic process"/>
    <property type="evidence" value="ECO:0007669"/>
    <property type="project" value="InterPro"/>
</dbReference>
<dbReference type="FunFam" id="3.40.640.10:FF:000013">
    <property type="entry name" value="4-aminobutyrate aminotransferase"/>
    <property type="match status" value="1"/>
</dbReference>
<evidence type="ECO:0000313" key="7">
    <source>
        <dbReference type="EMBL" id="BCB08450.1"/>
    </source>
</evidence>
<dbReference type="InterPro" id="IPR049704">
    <property type="entry name" value="Aminotrans_3_PPA_site"/>
</dbReference>